<dbReference type="SUPFAM" id="SSF52833">
    <property type="entry name" value="Thioredoxin-like"/>
    <property type="match status" value="1"/>
</dbReference>
<sequence>MDFQEKLVHDLVAKHGTDRENLLPILQGVIDQERYLSEEAILKIAKEMSIPAADVYGTATFYSFLDTDPRGKYVIRVCKTITCAMKGKNQIIQAIENFLKIKVGETTIDKKFTILQTNCLGWCHKAPAMLVNDDVYTELTPESVVDILREYREEN</sequence>
<dbReference type="InterPro" id="IPR028431">
    <property type="entry name" value="NADP_DH_HndA-like"/>
</dbReference>
<keyword evidence="9" id="KW-1185">Reference proteome</keyword>
<comment type="cofactor">
    <cofactor evidence="6">
        <name>[2Fe-2S] cluster</name>
        <dbReference type="ChEBI" id="CHEBI:190135"/>
    </cofactor>
</comment>
<evidence type="ECO:0000313" key="8">
    <source>
        <dbReference type="EMBL" id="RKE02442.1"/>
    </source>
</evidence>
<dbReference type="PROSITE" id="PS01099">
    <property type="entry name" value="COMPLEX1_24K"/>
    <property type="match status" value="1"/>
</dbReference>
<comment type="cofactor">
    <cofactor evidence="7">
        <name>[2Fe-2S] cluster</name>
        <dbReference type="ChEBI" id="CHEBI:190135"/>
    </cofactor>
    <text evidence="7">Binds 1 [2Fe-2S] cluster.</text>
</comment>
<dbReference type="OrthoDB" id="9807941at2"/>
<name>A0A419X404_9BACT</name>
<evidence type="ECO:0000256" key="4">
    <source>
        <dbReference type="ARBA" id="ARBA00023004"/>
    </source>
</evidence>
<dbReference type="InterPro" id="IPR036249">
    <property type="entry name" value="Thioredoxin-like_sf"/>
</dbReference>
<evidence type="ECO:0000256" key="5">
    <source>
        <dbReference type="ARBA" id="ARBA00023014"/>
    </source>
</evidence>
<evidence type="ECO:0000256" key="2">
    <source>
        <dbReference type="ARBA" id="ARBA00022714"/>
    </source>
</evidence>
<evidence type="ECO:0000256" key="1">
    <source>
        <dbReference type="ARBA" id="ARBA00010643"/>
    </source>
</evidence>
<dbReference type="GO" id="GO:0051537">
    <property type="term" value="F:2 iron, 2 sulfur cluster binding"/>
    <property type="evidence" value="ECO:0007669"/>
    <property type="project" value="UniProtKB-KW"/>
</dbReference>
<dbReference type="Proteomes" id="UP000284531">
    <property type="component" value="Unassembled WGS sequence"/>
</dbReference>
<evidence type="ECO:0000256" key="7">
    <source>
        <dbReference type="PIRSR" id="PIRSR000216-1"/>
    </source>
</evidence>
<comment type="similarity">
    <text evidence="1">Belongs to the complex I 24 kDa subunit family.</text>
</comment>
<dbReference type="RefSeq" id="WP_120240307.1">
    <property type="nucleotide sequence ID" value="NZ_CANNEC010000001.1"/>
</dbReference>
<gene>
    <name evidence="8" type="ORF">BXY64_2532</name>
</gene>
<feature type="binding site" evidence="7">
    <location>
        <position position="123"/>
    </location>
    <ligand>
        <name>[2Fe-2S] cluster</name>
        <dbReference type="ChEBI" id="CHEBI:190135"/>
    </ligand>
</feature>
<dbReference type="GO" id="GO:0046872">
    <property type="term" value="F:metal ion binding"/>
    <property type="evidence" value="ECO:0007669"/>
    <property type="project" value="UniProtKB-KW"/>
</dbReference>
<evidence type="ECO:0000313" key="9">
    <source>
        <dbReference type="Proteomes" id="UP000284531"/>
    </source>
</evidence>
<keyword evidence="3 7" id="KW-0479">Metal-binding</keyword>
<dbReference type="PIRSF" id="PIRSF000216">
    <property type="entry name" value="NADH_DH_24kDa"/>
    <property type="match status" value="1"/>
</dbReference>
<dbReference type="GO" id="GO:0016491">
    <property type="term" value="F:oxidoreductase activity"/>
    <property type="evidence" value="ECO:0007669"/>
    <property type="project" value="InterPro"/>
</dbReference>
<dbReference type="Pfam" id="PF01257">
    <property type="entry name" value="2Fe-2S_thioredx"/>
    <property type="match status" value="1"/>
</dbReference>
<dbReference type="NCBIfam" id="NF005722">
    <property type="entry name" value="PRK07539.1-2"/>
    <property type="match status" value="1"/>
</dbReference>
<feature type="binding site" evidence="7">
    <location>
        <position position="78"/>
    </location>
    <ligand>
        <name>[2Fe-2S] cluster</name>
        <dbReference type="ChEBI" id="CHEBI:190135"/>
    </ligand>
</feature>
<keyword evidence="4 7" id="KW-0408">Iron</keyword>
<evidence type="ECO:0000256" key="3">
    <source>
        <dbReference type="ARBA" id="ARBA00022723"/>
    </source>
</evidence>
<proteinExistence type="inferred from homology"/>
<feature type="binding site" evidence="7">
    <location>
        <position position="83"/>
    </location>
    <ligand>
        <name>[2Fe-2S] cluster</name>
        <dbReference type="ChEBI" id="CHEBI:190135"/>
    </ligand>
</feature>
<dbReference type="Gene3D" id="1.10.10.1590">
    <property type="entry name" value="NADH-quinone oxidoreductase subunit E"/>
    <property type="match status" value="1"/>
</dbReference>
<dbReference type="Gene3D" id="3.40.30.10">
    <property type="entry name" value="Glutaredoxin"/>
    <property type="match status" value="1"/>
</dbReference>
<dbReference type="AlphaFoldDB" id="A0A419X404"/>
<dbReference type="PANTHER" id="PTHR43342:SF1">
    <property type="entry name" value="BIFURCATING [FEFE] HYDROGENASE GAMMA SUBUNIT"/>
    <property type="match status" value="1"/>
</dbReference>
<organism evidence="8 9">
    <name type="scientific">Marinifilum flexuosum</name>
    <dbReference type="NCBI Taxonomy" id="1117708"/>
    <lineage>
        <taxon>Bacteria</taxon>
        <taxon>Pseudomonadati</taxon>
        <taxon>Bacteroidota</taxon>
        <taxon>Bacteroidia</taxon>
        <taxon>Marinilabiliales</taxon>
        <taxon>Marinifilaceae</taxon>
    </lineage>
</organism>
<dbReference type="EMBL" id="RAPQ01000009">
    <property type="protein sequence ID" value="RKE02442.1"/>
    <property type="molecule type" value="Genomic_DNA"/>
</dbReference>
<protein>
    <submittedName>
        <fullName evidence="8">NADP-reducing hydrogenase subunit HndA</fullName>
    </submittedName>
</protein>
<dbReference type="PANTHER" id="PTHR43342">
    <property type="entry name" value="NADH-QUINONE OXIDOREDUCTASE, E SUBUNIT"/>
    <property type="match status" value="1"/>
</dbReference>
<keyword evidence="5 7" id="KW-0411">Iron-sulfur</keyword>
<dbReference type="FunFam" id="3.40.30.10:FF:000015">
    <property type="entry name" value="NADH-quinone oxidoreductase subunit E"/>
    <property type="match status" value="1"/>
</dbReference>
<accession>A0A419X404</accession>
<keyword evidence="2 7" id="KW-0001">2Fe-2S</keyword>
<dbReference type="InterPro" id="IPR002023">
    <property type="entry name" value="NuoE-like"/>
</dbReference>
<dbReference type="CDD" id="cd03064">
    <property type="entry name" value="TRX_Fd_NuoE"/>
    <property type="match status" value="1"/>
</dbReference>
<comment type="caution">
    <text evidence="8">The sequence shown here is derived from an EMBL/GenBank/DDBJ whole genome shotgun (WGS) entry which is preliminary data.</text>
</comment>
<reference evidence="8 9" key="1">
    <citation type="submission" date="2018-09" db="EMBL/GenBank/DDBJ databases">
        <title>Genomic Encyclopedia of Archaeal and Bacterial Type Strains, Phase II (KMG-II): from individual species to whole genera.</title>
        <authorList>
            <person name="Goeker M."/>
        </authorList>
    </citation>
    <scope>NUCLEOTIDE SEQUENCE [LARGE SCALE GENOMIC DNA]</scope>
    <source>
        <strain evidence="8 9">DSM 21950</strain>
    </source>
</reference>
<dbReference type="InterPro" id="IPR042128">
    <property type="entry name" value="NuoE_dom"/>
</dbReference>
<dbReference type="InterPro" id="IPR041921">
    <property type="entry name" value="NuoE_N"/>
</dbReference>
<evidence type="ECO:0000256" key="6">
    <source>
        <dbReference type="ARBA" id="ARBA00034078"/>
    </source>
</evidence>
<feature type="binding site" evidence="7">
    <location>
        <position position="119"/>
    </location>
    <ligand>
        <name>[2Fe-2S] cluster</name>
        <dbReference type="ChEBI" id="CHEBI:190135"/>
    </ligand>
</feature>